<dbReference type="Gene3D" id="3.50.50.60">
    <property type="entry name" value="FAD/NAD(P)-binding domain"/>
    <property type="match status" value="1"/>
</dbReference>
<dbReference type="AlphaFoldDB" id="A0A1F5YNK3"/>
<dbReference type="STRING" id="1817867.A3F83_04705"/>
<keyword evidence="1" id="KW-0560">Oxidoreductase</keyword>
<dbReference type="InterPro" id="IPR036188">
    <property type="entry name" value="FAD/NAD-bd_sf"/>
</dbReference>
<evidence type="ECO:0000259" key="2">
    <source>
        <dbReference type="Pfam" id="PF01266"/>
    </source>
</evidence>
<dbReference type="Pfam" id="PF01266">
    <property type="entry name" value="DAO"/>
    <property type="match status" value="1"/>
</dbReference>
<organism evidence="3 4">
    <name type="scientific">Candidatus Glassbacteria bacterium RIFCSPLOWO2_12_FULL_58_11</name>
    <dbReference type="NCBI Taxonomy" id="1817867"/>
    <lineage>
        <taxon>Bacteria</taxon>
        <taxon>Candidatus Glassiibacteriota</taxon>
    </lineage>
</organism>
<dbReference type="PANTHER" id="PTHR13847">
    <property type="entry name" value="SARCOSINE DEHYDROGENASE-RELATED"/>
    <property type="match status" value="1"/>
</dbReference>
<evidence type="ECO:0000313" key="4">
    <source>
        <dbReference type="Proteomes" id="UP000179129"/>
    </source>
</evidence>
<dbReference type="PANTHER" id="PTHR13847:SF287">
    <property type="entry name" value="FAD-DEPENDENT OXIDOREDUCTASE DOMAIN-CONTAINING PROTEIN 1"/>
    <property type="match status" value="1"/>
</dbReference>
<dbReference type="Gene3D" id="3.30.9.10">
    <property type="entry name" value="D-Amino Acid Oxidase, subunit A, domain 2"/>
    <property type="match status" value="1"/>
</dbReference>
<dbReference type="EMBL" id="MFIX01000201">
    <property type="protein sequence ID" value="OGG01788.1"/>
    <property type="molecule type" value="Genomic_DNA"/>
</dbReference>
<name>A0A1F5YNK3_9BACT</name>
<evidence type="ECO:0000256" key="1">
    <source>
        <dbReference type="ARBA" id="ARBA00023002"/>
    </source>
</evidence>
<dbReference type="Proteomes" id="UP000179129">
    <property type="component" value="Unassembled WGS sequence"/>
</dbReference>
<dbReference type="GO" id="GO:0005737">
    <property type="term" value="C:cytoplasm"/>
    <property type="evidence" value="ECO:0007669"/>
    <property type="project" value="TreeGrafter"/>
</dbReference>
<reference evidence="3 4" key="1">
    <citation type="journal article" date="2016" name="Nat. Commun.">
        <title>Thousands of microbial genomes shed light on interconnected biogeochemical processes in an aquifer system.</title>
        <authorList>
            <person name="Anantharaman K."/>
            <person name="Brown C.T."/>
            <person name="Hug L.A."/>
            <person name="Sharon I."/>
            <person name="Castelle C.J."/>
            <person name="Probst A.J."/>
            <person name="Thomas B.C."/>
            <person name="Singh A."/>
            <person name="Wilkins M.J."/>
            <person name="Karaoz U."/>
            <person name="Brodie E.L."/>
            <person name="Williams K.H."/>
            <person name="Hubbard S.S."/>
            <person name="Banfield J.F."/>
        </authorList>
    </citation>
    <scope>NUCLEOTIDE SEQUENCE [LARGE SCALE GENOMIC DNA]</scope>
</reference>
<gene>
    <name evidence="3" type="ORF">A3F83_04705</name>
</gene>
<dbReference type="GO" id="GO:0016491">
    <property type="term" value="F:oxidoreductase activity"/>
    <property type="evidence" value="ECO:0007669"/>
    <property type="project" value="UniProtKB-KW"/>
</dbReference>
<protein>
    <recommendedName>
        <fullName evidence="2">FAD dependent oxidoreductase domain-containing protein</fullName>
    </recommendedName>
</protein>
<proteinExistence type="predicted"/>
<dbReference type="SUPFAM" id="SSF51905">
    <property type="entry name" value="FAD/NAD(P)-binding domain"/>
    <property type="match status" value="1"/>
</dbReference>
<evidence type="ECO:0000313" key="3">
    <source>
        <dbReference type="EMBL" id="OGG01788.1"/>
    </source>
</evidence>
<feature type="domain" description="FAD dependent oxidoreductase" evidence="2">
    <location>
        <begin position="8"/>
        <end position="351"/>
    </location>
</feature>
<accession>A0A1F5YNK3</accession>
<comment type="caution">
    <text evidence="3">The sequence shown here is derived from an EMBL/GenBank/DDBJ whole genome shotgun (WGS) entry which is preliminary data.</text>
</comment>
<dbReference type="InterPro" id="IPR006076">
    <property type="entry name" value="FAD-dep_OxRdtase"/>
</dbReference>
<sequence>MALESAKFVIIGAGLAGMATAYQLALRGESGVIVLEKEQFPGMHSSGRNAAMIRQVVGDRDILKLAKRGAEFFNGRAEGWQSPPPFQRSGSLLVASGKAWQKLLADAEAARKAGVEFQQWDPAQIEKSVPCTKGGKLEGGIFCPGDGVTDTDGLINGYYQAAKARGVSLLTECEVSAVMVENGRLKGVETSRGFIRGGTVVNAGGPWASKVAGLAGALKIEFTPLRRHLYYTGPLEWASQDWPYVWDTANEVYFRPESAGLLLSPCDESPARPAIPIVDPAVEETLAAKLAVSFPALLEVPVARAWAGLRTFAPDRKFVIGWDPIVKGFYWVAGLGGHGVTTSPAVGELAAGELCSGKGKSGSPFLPSRFL</sequence>